<dbReference type="InterPro" id="IPR036188">
    <property type="entry name" value="FAD/NAD-bd_sf"/>
</dbReference>
<dbReference type="OrthoDB" id="3443359at2"/>
<evidence type="ECO:0000256" key="1">
    <source>
        <dbReference type="ARBA" id="ARBA00023002"/>
    </source>
</evidence>
<dbReference type="GO" id="GO:0071949">
    <property type="term" value="F:FAD binding"/>
    <property type="evidence" value="ECO:0007669"/>
    <property type="project" value="InterPro"/>
</dbReference>
<gene>
    <name evidence="3" type="ORF">C7440_2072</name>
</gene>
<dbReference type="SUPFAM" id="SSF51905">
    <property type="entry name" value="FAD/NAD(P)-binding domain"/>
    <property type="match status" value="1"/>
</dbReference>
<feature type="domain" description="FAD-binding" evidence="2">
    <location>
        <begin position="7"/>
        <end position="342"/>
    </location>
</feature>
<dbReference type="GO" id="GO:0019622">
    <property type="term" value="P:3-(3-hydroxy)phenylpropionate catabolic process"/>
    <property type="evidence" value="ECO:0007669"/>
    <property type="project" value="TreeGrafter"/>
</dbReference>
<dbReference type="EMBL" id="QEKO01000002">
    <property type="protein sequence ID" value="PVY62578.1"/>
    <property type="molecule type" value="Genomic_DNA"/>
</dbReference>
<evidence type="ECO:0000313" key="4">
    <source>
        <dbReference type="Proteomes" id="UP000246145"/>
    </source>
</evidence>
<dbReference type="InterPro" id="IPR002938">
    <property type="entry name" value="FAD-bd"/>
</dbReference>
<keyword evidence="1" id="KW-0560">Oxidoreductase</keyword>
<sequence length="554" mass="61697">MNPDHRIPVAIVGAGPIGLTLANLLSTYGVPVVLLEKNSTTVQQPRAISIDDESLRTLQVAGLADEMLKLCALDYGSVYLDTRRRPFAKVSPSTAEFGYPRRTAFSQPQLEALLREGLGRFGTVDARFGHEVTHLQQNESGAVLQVRAVDGAQYTLHAQYVAACDGGRSPLRHMLDIGMSGHTYEKKWLIIDLEGTRDNFRETRVYCDPRRPGINLPGPGQTRRFEFMLLDGETDEQVTDEAFVRRLLRDHGPDENAHIVRKQVYTFHALMAQQWRKGRAFLLGDAAHLTPPFAGQGLNSGLRDAANLAWKLAGVVQGRLHAKALDSYQQERPEHAWQLIEMAITLGRIMMPDTMSKAHLIQSGFRALRLVPPLNDYITQMRYKPKPCFSKGFFVADGAAPRDTLVGRMLTQPLVETQDRQTRKLDEVLADGFALLAFADDPQKAFDGLPAMQFEERLGINRVCITSRFYNPFEAPQGVVAVRDKTGAFEERYPGARDYWLLVRPDRYVMARIPRKAANATVDALQRLLSPPEAPCAEPAPGAALEVATCKETP</sequence>
<dbReference type="InterPro" id="IPR050631">
    <property type="entry name" value="PheA/TfdB_FAD_monoxygenase"/>
</dbReference>
<protein>
    <submittedName>
        <fullName evidence="3">3-(3-hydroxy-phenyl)propionate hydroxylase</fullName>
    </submittedName>
</protein>
<proteinExistence type="predicted"/>
<dbReference type="AlphaFoldDB" id="A0A2U1CNJ5"/>
<dbReference type="Pfam" id="PF01494">
    <property type="entry name" value="FAD_binding_3"/>
    <property type="match status" value="1"/>
</dbReference>
<dbReference type="NCBIfam" id="NF004831">
    <property type="entry name" value="PRK06183.1-5"/>
    <property type="match status" value="1"/>
</dbReference>
<accession>A0A2U1CNJ5</accession>
<comment type="caution">
    <text evidence="3">The sequence shown here is derived from an EMBL/GenBank/DDBJ whole genome shotgun (WGS) entry which is preliminary data.</text>
</comment>
<dbReference type="PANTHER" id="PTHR43476:SF3">
    <property type="entry name" value="FAD-BINDING MONOOXYGENASE"/>
    <property type="match status" value="1"/>
</dbReference>
<keyword evidence="4" id="KW-1185">Reference proteome</keyword>
<dbReference type="STRING" id="1231391.GCA_000308195_02121"/>
<dbReference type="Proteomes" id="UP000246145">
    <property type="component" value="Unassembled WGS sequence"/>
</dbReference>
<dbReference type="GO" id="GO:0008688">
    <property type="term" value="F:3-(3-hydroxyphenyl)propionate hydroxylase activity"/>
    <property type="evidence" value="ECO:0007669"/>
    <property type="project" value="TreeGrafter"/>
</dbReference>
<dbReference type="RefSeq" id="WP_116518440.1">
    <property type="nucleotide sequence ID" value="NZ_JACCEX010000002.1"/>
</dbReference>
<dbReference type="Gene3D" id="3.30.70.2450">
    <property type="match status" value="1"/>
</dbReference>
<reference evidence="3 4" key="1">
    <citation type="submission" date="2018-04" db="EMBL/GenBank/DDBJ databases">
        <title>Genomic Encyclopedia of Type Strains, Phase IV (KMG-IV): sequencing the most valuable type-strain genomes for metagenomic binning, comparative biology and taxonomic classification.</title>
        <authorList>
            <person name="Goeker M."/>
        </authorList>
    </citation>
    <scope>NUCLEOTIDE SEQUENCE [LARGE SCALE GENOMIC DNA]</scope>
    <source>
        <strain evidence="3 4">DSM 10065</strain>
    </source>
</reference>
<dbReference type="PRINTS" id="PR00420">
    <property type="entry name" value="RNGMNOXGNASE"/>
</dbReference>
<evidence type="ECO:0000313" key="3">
    <source>
        <dbReference type="EMBL" id="PVY62578.1"/>
    </source>
</evidence>
<dbReference type="Gene3D" id="3.50.50.60">
    <property type="entry name" value="FAD/NAD(P)-binding domain"/>
    <property type="match status" value="1"/>
</dbReference>
<organism evidence="3 4">
    <name type="scientific">Pusillimonas noertemannii</name>
    <dbReference type="NCBI Taxonomy" id="305977"/>
    <lineage>
        <taxon>Bacteria</taxon>
        <taxon>Pseudomonadati</taxon>
        <taxon>Pseudomonadota</taxon>
        <taxon>Betaproteobacteria</taxon>
        <taxon>Burkholderiales</taxon>
        <taxon>Alcaligenaceae</taxon>
        <taxon>Pusillimonas</taxon>
    </lineage>
</organism>
<dbReference type="PANTHER" id="PTHR43476">
    <property type="entry name" value="3-(3-HYDROXY-PHENYL)PROPIONATE/3-HYDROXYCINNAMIC ACID HYDROXYLASE"/>
    <property type="match status" value="1"/>
</dbReference>
<evidence type="ECO:0000259" key="2">
    <source>
        <dbReference type="Pfam" id="PF01494"/>
    </source>
</evidence>
<dbReference type="Gene3D" id="3.40.30.120">
    <property type="match status" value="1"/>
</dbReference>
<name>A0A2U1CNJ5_9BURK</name>
<dbReference type="NCBIfam" id="NF004829">
    <property type="entry name" value="PRK06183.1-3"/>
    <property type="match status" value="1"/>
</dbReference>